<organism evidence="3 4">
    <name type="scientific">Ophiocordyceps sinensis (strain Co18 / CGMCC 3.14243)</name>
    <name type="common">Yarsagumba caterpillar fungus</name>
    <name type="synonym">Hirsutella sinensis</name>
    <dbReference type="NCBI Taxonomy" id="911162"/>
    <lineage>
        <taxon>Eukaryota</taxon>
        <taxon>Fungi</taxon>
        <taxon>Dikarya</taxon>
        <taxon>Ascomycota</taxon>
        <taxon>Pezizomycotina</taxon>
        <taxon>Sordariomycetes</taxon>
        <taxon>Hypocreomycetidae</taxon>
        <taxon>Hypocreales</taxon>
        <taxon>Ophiocordycipitaceae</taxon>
        <taxon>Ophiocordyceps</taxon>
    </lineage>
</organism>
<dbReference type="HOGENOM" id="CLU_339782_0_0_1"/>
<evidence type="ECO:0000256" key="1">
    <source>
        <dbReference type="SAM" id="MobiDB-lite"/>
    </source>
</evidence>
<dbReference type="OrthoDB" id="4917004at2759"/>
<reference evidence="3 4" key="1">
    <citation type="journal article" date="2013" name="Chin. Sci. Bull.">
        <title>Genome survey uncovers the secrets of sex and lifestyle in caterpillar fungus.</title>
        <authorList>
            <person name="Hu X."/>
            <person name="Zhang Y."/>
            <person name="Xiao G."/>
            <person name="Zheng P."/>
            <person name="Xia Y."/>
            <person name="Zhang X."/>
            <person name="St Leger R.J."/>
            <person name="Liu X."/>
            <person name="Wang C."/>
        </authorList>
    </citation>
    <scope>NUCLEOTIDE SEQUENCE [LARGE SCALE GENOMIC DNA]</scope>
    <source>
        <strain evidence="4">Co18 / CGMCC 3.14243</strain>
        <tissue evidence="3">Fruit-body</tissue>
    </source>
</reference>
<accession>T5AJ78</accession>
<dbReference type="AlphaFoldDB" id="T5AJ78"/>
<proteinExistence type="predicted"/>
<feature type="chain" id="PRO_5004605941" evidence="2">
    <location>
        <begin position="21"/>
        <end position="831"/>
    </location>
</feature>
<feature type="region of interest" description="Disordered" evidence="1">
    <location>
        <begin position="245"/>
        <end position="279"/>
    </location>
</feature>
<dbReference type="EMBL" id="KE652400">
    <property type="protein sequence ID" value="EQL01888.1"/>
    <property type="molecule type" value="Genomic_DNA"/>
</dbReference>
<dbReference type="eggNOG" id="ENOG502T58V">
    <property type="taxonomic scope" value="Eukaryota"/>
</dbReference>
<protein>
    <submittedName>
        <fullName evidence="3">Heat-labile enterotoxin, A chain</fullName>
    </submittedName>
</protein>
<keyword evidence="2" id="KW-0732">Signal</keyword>
<name>T5AJ78_OPHSC</name>
<dbReference type="Proteomes" id="UP000019374">
    <property type="component" value="Unassembled WGS sequence"/>
</dbReference>
<gene>
    <name evidence="3" type="ORF">OCS_02412</name>
</gene>
<evidence type="ECO:0000256" key="2">
    <source>
        <dbReference type="SAM" id="SignalP"/>
    </source>
</evidence>
<evidence type="ECO:0000313" key="4">
    <source>
        <dbReference type="Proteomes" id="UP000019374"/>
    </source>
</evidence>
<sequence>MLGLKHAFVFGLVAISISAASQTNKPYAISKRALPILTGADRIPEEITLGQHKWTRDQISRTIKSKVIRRAPFGNKGLHLRAGKWVSKAGPLFDGYSGSLFEVDLAKGIHRGSYRAIVTNNDNLVGITEHHEGNNVRSIYDVNERIKSGAYLNDGSIPETILVERQVFHRKDIANVIYGQARGDKYKNVVGDVSLFPEAGPIDKLWMEPAVNGRVSDNVRVVYKGNNFVGLVDVSDVKNPRKIYTAPKSEVKSGGGSPGGSRGGSPGGSPVGPTSSGPLCRRDGASCWTAKEAATAKRVSENEFAKLVARNKHTAKLTVEAQKWSKPLSLSELRTLLPGYQPFSPNTPKLRLGHGLAASPKSGQVLGGALWISGVVRAFATDVSLADRLTAVSAILPFVGCAVQTAADAVERGQMDGLDGVLCLLGLWRGQMDGLDGVLCLLGDALMLGGATAPFGFAVHVARAIVQLFKPPPELPTKEEMQTARNKHWQDFLENRLYSFLYSHRIHHPKQEFANKLSSCLAMEALAVLSQGAQAIGALNASSQYANPDNASQLLSGTREAIDGIRATTLADISRRQRQFLINITSVLKDDAAFSLKSAADEYNSQAINALRDNIKNYKSFWQRITTQPGDVISPAGPDTYEDVRTHIGKIEDFLLQQPPPMPSLFDIAYIIGQSKGLADVDPSTLSPQAYLRELHPRQPNNYITVVSIVHTQGIARLLRGNLSEADLPKIFPTRKHLRAFQLLVAIKHGKVAEGLKKKLADRVLVSGAFLDAQEVRAMTHPLIPPVKAPIDSPRAIAVVLGLEETAVATTLRQIKEGTVRLTDGPPGERS</sequence>
<evidence type="ECO:0000313" key="3">
    <source>
        <dbReference type="EMBL" id="EQL01888.1"/>
    </source>
</evidence>
<feature type="compositionally biased region" description="Gly residues" evidence="1">
    <location>
        <begin position="253"/>
        <end position="270"/>
    </location>
</feature>
<feature type="signal peptide" evidence="2">
    <location>
        <begin position="1"/>
        <end position="20"/>
    </location>
</feature>